<dbReference type="PROSITE" id="PS51318">
    <property type="entry name" value="TAT"/>
    <property type="match status" value="1"/>
</dbReference>
<dbReference type="RefSeq" id="WP_388627992.1">
    <property type="nucleotide sequence ID" value="NZ_JBIAUT010000005.1"/>
</dbReference>
<evidence type="ECO:0008006" key="4">
    <source>
        <dbReference type="Google" id="ProtNLM"/>
    </source>
</evidence>
<gene>
    <name evidence="2" type="ORF">ACFYZM_17835</name>
</gene>
<feature type="compositionally biased region" description="Basic and acidic residues" evidence="1">
    <location>
        <begin position="197"/>
        <end position="209"/>
    </location>
</feature>
<sequence length="239" mass="23111">MAFTTTTRGPAGPHRRRVLVGGAAVVLGAAGGGLLTGCSGGTGASSDASGRSGDERLRAAAEHASLALLARYDATIAVHGGLAERLRPLRGEVARHAEAFGAAHGAAGTPRGAASEAGHEAGSAESHEAAAPASSGSGEPSEPSEPSERSEPSSSSASPSPSAPSPAVSSSLAGSSSPPRADGVPGDEKAALAALADAERRTADSRTKDLASASPELARLLASVAAAGAAHAYLLGSDS</sequence>
<dbReference type="InterPro" id="IPR006311">
    <property type="entry name" value="TAT_signal"/>
</dbReference>
<evidence type="ECO:0000313" key="3">
    <source>
        <dbReference type="Proteomes" id="UP001602123"/>
    </source>
</evidence>
<evidence type="ECO:0000256" key="1">
    <source>
        <dbReference type="SAM" id="MobiDB-lite"/>
    </source>
</evidence>
<organism evidence="2 3">
    <name type="scientific">Streptomyces nondiastaticus</name>
    <dbReference type="NCBI Taxonomy" id="3154512"/>
    <lineage>
        <taxon>Bacteria</taxon>
        <taxon>Bacillati</taxon>
        <taxon>Actinomycetota</taxon>
        <taxon>Actinomycetes</taxon>
        <taxon>Kitasatosporales</taxon>
        <taxon>Streptomycetaceae</taxon>
        <taxon>Streptomyces</taxon>
    </lineage>
</organism>
<feature type="compositionally biased region" description="Low complexity" evidence="1">
    <location>
        <begin position="103"/>
        <end position="141"/>
    </location>
</feature>
<name>A0ABW6TZV9_9ACTN</name>
<feature type="region of interest" description="Disordered" evidence="1">
    <location>
        <begin position="103"/>
        <end position="212"/>
    </location>
</feature>
<dbReference type="EMBL" id="JBIAUT010000005">
    <property type="protein sequence ID" value="MFF4218123.1"/>
    <property type="molecule type" value="Genomic_DNA"/>
</dbReference>
<comment type="caution">
    <text evidence="2">The sequence shown here is derived from an EMBL/GenBank/DDBJ whole genome shotgun (WGS) entry which is preliminary data.</text>
</comment>
<reference evidence="2 3" key="1">
    <citation type="submission" date="2024-10" db="EMBL/GenBank/DDBJ databases">
        <title>The Natural Products Discovery Center: Release of the First 8490 Sequenced Strains for Exploring Actinobacteria Biosynthetic Diversity.</title>
        <authorList>
            <person name="Kalkreuter E."/>
            <person name="Kautsar S.A."/>
            <person name="Yang D."/>
            <person name="Bader C.D."/>
            <person name="Teijaro C.N."/>
            <person name="Fluegel L."/>
            <person name="Davis C.M."/>
            <person name="Simpson J.R."/>
            <person name="Lauterbach L."/>
            <person name="Steele A.D."/>
            <person name="Gui C."/>
            <person name="Meng S."/>
            <person name="Li G."/>
            <person name="Viehrig K."/>
            <person name="Ye F."/>
            <person name="Su P."/>
            <person name="Kiefer A.F."/>
            <person name="Nichols A."/>
            <person name="Cepeda A.J."/>
            <person name="Yan W."/>
            <person name="Fan B."/>
            <person name="Jiang Y."/>
            <person name="Adhikari A."/>
            <person name="Zheng C.-J."/>
            <person name="Schuster L."/>
            <person name="Cowan T.M."/>
            <person name="Smanski M.J."/>
            <person name="Chevrette M.G."/>
            <person name="De Carvalho L.P.S."/>
            <person name="Shen B."/>
        </authorList>
    </citation>
    <scope>NUCLEOTIDE SEQUENCE [LARGE SCALE GENOMIC DNA]</scope>
    <source>
        <strain evidence="2 3">NPDC001650</strain>
    </source>
</reference>
<keyword evidence="3" id="KW-1185">Reference proteome</keyword>
<accession>A0ABW6TZV9</accession>
<proteinExistence type="predicted"/>
<feature type="compositionally biased region" description="Low complexity" evidence="1">
    <location>
        <begin position="152"/>
        <end position="181"/>
    </location>
</feature>
<protein>
    <recommendedName>
        <fullName evidence="4">Lipoprotein</fullName>
    </recommendedName>
</protein>
<evidence type="ECO:0000313" key="2">
    <source>
        <dbReference type="EMBL" id="MFF4218123.1"/>
    </source>
</evidence>
<dbReference type="Proteomes" id="UP001602123">
    <property type="component" value="Unassembled WGS sequence"/>
</dbReference>